<evidence type="ECO:0000313" key="1">
    <source>
        <dbReference type="EMBL" id="EFB33999.1"/>
    </source>
</evidence>
<sequence length="362" mass="41253">MEEGNAEITPVDKEVLSTWLANNHEEYAEFKELCHALATETDITKISKTFDVDIESLINLLTVFMCLQEENVTINELYTEAIAENDVFLYALCCYLYFDNGQEQAFKSIEIRKDVLRRFGMLEMVESIVEQKEVEENEELSTIEKDLNLLTLRRWHYDHPQKYAEFLDSVNKACDGDMTFATKGFNSLMDILSLGGVKDMMALISCFVPDTDGYTKNIVSSENLSFHDKLGSILDSSLNNEATRQKILSNNPHFNSTLYWLAFDNGFSNAVEIISKNLLSDGNLGFIKTLGIEAIQSLVYASFEKAGYTKGQWKNIEKGPTKKIVASALMDLKGRRGRRDTCLLLEEMICPEYRDQIIMEMD</sequence>
<dbReference type="HOGENOM" id="CLU_764743_0_0_10"/>
<name>D1PH45_9BACT</name>
<dbReference type="PaxDb" id="537011-PREVCOP_06565"/>
<protein>
    <submittedName>
        <fullName evidence="1">Uncharacterized protein</fullName>
    </submittedName>
</protein>
<reference evidence="1" key="1">
    <citation type="submission" date="2009-11" db="EMBL/GenBank/DDBJ databases">
        <authorList>
            <person name="Weinstock G."/>
            <person name="Sodergren E."/>
            <person name="Clifton S."/>
            <person name="Fulton L."/>
            <person name="Fulton B."/>
            <person name="Courtney L."/>
            <person name="Fronick C."/>
            <person name="Harrison M."/>
            <person name="Strong C."/>
            <person name="Farmer C."/>
            <person name="Delahaunty K."/>
            <person name="Markovic C."/>
            <person name="Hall O."/>
            <person name="Minx P."/>
            <person name="Tomlinson C."/>
            <person name="Mitreva M."/>
            <person name="Nelson J."/>
            <person name="Hou S."/>
            <person name="Wollam A."/>
            <person name="Pepin K.H."/>
            <person name="Johnson M."/>
            <person name="Bhonagiri V."/>
            <person name="Nash W.E."/>
            <person name="Warren W."/>
            <person name="Chinwalla A."/>
            <person name="Mardis E.R."/>
            <person name="Wilson R.K."/>
        </authorList>
    </citation>
    <scope>NUCLEOTIDE SEQUENCE [LARGE SCALE GENOMIC DNA]</scope>
    <source>
        <strain evidence="1">DSM 18205</strain>
    </source>
</reference>
<dbReference type="EMBL" id="ACBX02000049">
    <property type="protein sequence ID" value="EFB33999.1"/>
    <property type="molecule type" value="Genomic_DNA"/>
</dbReference>
<proteinExistence type="predicted"/>
<dbReference type="OrthoDB" id="1078558at2"/>
<dbReference type="AlphaFoldDB" id="D1PH45"/>
<gene>
    <name evidence="1" type="ORF">PREVCOP_06565</name>
</gene>
<organism evidence="1 2">
    <name type="scientific">Segatella copri DSM 18205</name>
    <dbReference type="NCBI Taxonomy" id="537011"/>
    <lineage>
        <taxon>Bacteria</taxon>
        <taxon>Pseudomonadati</taxon>
        <taxon>Bacteroidota</taxon>
        <taxon>Bacteroidia</taxon>
        <taxon>Bacteroidales</taxon>
        <taxon>Prevotellaceae</taxon>
        <taxon>Segatella</taxon>
    </lineage>
</organism>
<dbReference type="GeneID" id="69847836"/>
<evidence type="ECO:0000313" key="2">
    <source>
        <dbReference type="Proteomes" id="UP000004477"/>
    </source>
</evidence>
<comment type="caution">
    <text evidence="1">The sequence shown here is derived from an EMBL/GenBank/DDBJ whole genome shotgun (WGS) entry which is preliminary data.</text>
</comment>
<keyword evidence="2" id="KW-1185">Reference proteome</keyword>
<dbReference type="Proteomes" id="UP000004477">
    <property type="component" value="Unassembled WGS sequence"/>
</dbReference>
<accession>D1PH45</accession>
<dbReference type="STRING" id="537011.PREVCOP_06565"/>
<dbReference type="RefSeq" id="WP_006849232.1">
    <property type="nucleotide sequence ID" value="NZ_CP085932.1"/>
</dbReference>